<dbReference type="SUPFAM" id="SSF116960">
    <property type="entry name" value="YfbU-like"/>
    <property type="match status" value="1"/>
</dbReference>
<sequence length="171" mass="21081">MELTKKERLFLYNQYEILKHLNPEEKEDYEKNQEIVYNGFKHNYNNLIEHFGEETPEEVSEFVYDVLQMYRCINDSYYSLCDEEKEEYNKLNTTFEGFDGNEEPQYYWYACFLLQKLKIYEESYKDGKIDTNSHWNKIDRYTGMISRWKEVRTGKYDKLSLENIRYIVSRY</sequence>
<dbReference type="Pfam" id="PF03887">
    <property type="entry name" value="YfbU"/>
    <property type="match status" value="1"/>
</dbReference>
<keyword evidence="2" id="KW-1185">Reference proteome</keyword>
<evidence type="ECO:0000313" key="1">
    <source>
        <dbReference type="EMBL" id="AOR24310.1"/>
    </source>
</evidence>
<dbReference type="NCBIfam" id="NF003936">
    <property type="entry name" value="PRK05445.1"/>
    <property type="match status" value="1"/>
</dbReference>
<dbReference type="KEGG" id="ctae:BGI42_11445"/>
<proteinExistence type="predicted"/>
<dbReference type="RefSeq" id="WP_069680445.1">
    <property type="nucleotide sequence ID" value="NZ_CP017253.2"/>
</dbReference>
<dbReference type="Gene3D" id="1.10.287.680">
    <property type="entry name" value="Helix hairpin bin"/>
    <property type="match status" value="1"/>
</dbReference>
<evidence type="ECO:0008006" key="3">
    <source>
        <dbReference type="Google" id="ProtNLM"/>
    </source>
</evidence>
<dbReference type="AlphaFoldDB" id="A0A1D7XM97"/>
<organism evidence="1 2">
    <name type="scientific">Clostridium taeniosporum</name>
    <dbReference type="NCBI Taxonomy" id="394958"/>
    <lineage>
        <taxon>Bacteria</taxon>
        <taxon>Bacillati</taxon>
        <taxon>Bacillota</taxon>
        <taxon>Clostridia</taxon>
        <taxon>Eubacteriales</taxon>
        <taxon>Clostridiaceae</taxon>
        <taxon>Clostridium</taxon>
    </lineage>
</organism>
<name>A0A1D7XM97_9CLOT</name>
<dbReference type="InterPro" id="IPR023145">
    <property type="entry name" value="YfbU_helix-hairpin_sf"/>
</dbReference>
<reference evidence="2" key="1">
    <citation type="submission" date="2016-09" db="EMBL/GenBank/DDBJ databases">
        <title>Genomics of Clostridium taeniosporum, an organism which forms endospores with ribbon-like appendages.</title>
        <authorList>
            <person name="Walker J.R."/>
        </authorList>
    </citation>
    <scope>NUCLEOTIDE SEQUENCE [LARGE SCALE GENOMIC DNA]</scope>
    <source>
        <strain evidence="2">1/k</strain>
    </source>
</reference>
<dbReference type="EMBL" id="CP017253">
    <property type="protein sequence ID" value="AOR24310.1"/>
    <property type="molecule type" value="Genomic_DNA"/>
</dbReference>
<dbReference type="Gene3D" id="1.10.3190.10">
    <property type="entry name" value="yfbu gene product, domain 2"/>
    <property type="match status" value="1"/>
</dbReference>
<evidence type="ECO:0000313" key="2">
    <source>
        <dbReference type="Proteomes" id="UP000094652"/>
    </source>
</evidence>
<dbReference type="InterPro" id="IPR005587">
    <property type="entry name" value="UPF0304_YfbU"/>
</dbReference>
<dbReference type="OrthoDB" id="9760715at2"/>
<accession>A0A1D7XM97</accession>
<dbReference type="STRING" id="394958.BGI42_11445"/>
<protein>
    <recommendedName>
        <fullName evidence="3">YfbU family protein</fullName>
    </recommendedName>
</protein>
<dbReference type="InterPro" id="IPR023146">
    <property type="entry name" value="YfbU_alpha-helical_sf"/>
</dbReference>
<dbReference type="Proteomes" id="UP000094652">
    <property type="component" value="Chromosome"/>
</dbReference>
<gene>
    <name evidence="1" type="ORF">BGI42_11445</name>
</gene>